<protein>
    <submittedName>
        <fullName evidence="1">Uncharacterized protein</fullName>
    </submittedName>
</protein>
<feature type="non-terminal residue" evidence="1">
    <location>
        <position position="1"/>
    </location>
</feature>
<proteinExistence type="predicted"/>
<comment type="caution">
    <text evidence="1">The sequence shown here is derived from an EMBL/GenBank/DDBJ whole genome shotgun (WGS) entry which is preliminary data.</text>
</comment>
<feature type="non-terminal residue" evidence="1">
    <location>
        <position position="56"/>
    </location>
</feature>
<gene>
    <name evidence="1" type="ORF">LTS18_002649</name>
</gene>
<evidence type="ECO:0000313" key="2">
    <source>
        <dbReference type="Proteomes" id="UP001186974"/>
    </source>
</evidence>
<reference evidence="1" key="1">
    <citation type="submission" date="2024-09" db="EMBL/GenBank/DDBJ databases">
        <title>Black Yeasts Isolated from many extreme environments.</title>
        <authorList>
            <person name="Coleine C."/>
            <person name="Stajich J.E."/>
            <person name="Selbmann L."/>
        </authorList>
    </citation>
    <scope>NUCLEOTIDE SEQUENCE</scope>
    <source>
        <strain evidence="1">CCFEE 5737</strain>
    </source>
</reference>
<evidence type="ECO:0000313" key="1">
    <source>
        <dbReference type="EMBL" id="KAK3063145.1"/>
    </source>
</evidence>
<accession>A0ACC3D7Y9</accession>
<name>A0ACC3D7Y9_9PEZI</name>
<dbReference type="EMBL" id="JAWDJW010006974">
    <property type="protein sequence ID" value="KAK3063145.1"/>
    <property type="molecule type" value="Genomic_DNA"/>
</dbReference>
<keyword evidence="2" id="KW-1185">Reference proteome</keyword>
<organism evidence="1 2">
    <name type="scientific">Coniosporium uncinatum</name>
    <dbReference type="NCBI Taxonomy" id="93489"/>
    <lineage>
        <taxon>Eukaryota</taxon>
        <taxon>Fungi</taxon>
        <taxon>Dikarya</taxon>
        <taxon>Ascomycota</taxon>
        <taxon>Pezizomycotina</taxon>
        <taxon>Dothideomycetes</taxon>
        <taxon>Dothideomycetes incertae sedis</taxon>
        <taxon>Coniosporium</taxon>
    </lineage>
</organism>
<sequence length="56" mass="6120">AGLLRALRVAGNVFPSVRRLAYLRDDAGGPDLRGFLLFLPDRREEMVQGCCKAGCV</sequence>
<dbReference type="Proteomes" id="UP001186974">
    <property type="component" value="Unassembled WGS sequence"/>
</dbReference>